<evidence type="ECO:0008006" key="8">
    <source>
        <dbReference type="Google" id="ProtNLM"/>
    </source>
</evidence>
<evidence type="ECO:0000256" key="1">
    <source>
        <dbReference type="ARBA" id="ARBA00022614"/>
    </source>
</evidence>
<proteinExistence type="predicted"/>
<keyword evidence="4" id="KW-0812">Transmembrane</keyword>
<dbReference type="PANTHER" id="PTHR24373">
    <property type="entry name" value="SLIT RELATED LEUCINE-RICH REPEAT NEURONAL PROTEIN"/>
    <property type="match status" value="1"/>
</dbReference>
<sequence length="372" mass="42527">MLAVWRLVAVTIFFTQTHHPGRSSCLPECQCSSEMLDCSHNDFTNMPYNKHLTSNLYTALNMSFNRIQILEDNAFIKRGYADLETLDLSYNDISAISPYAFKGLEAMKELILEHNKLLVLQQEVFEPLINLRDLYLQSNKLITVLPQTVSPLKKLINLDLRYNQLTRIAEGTFTNLSVLEKLRLIGNVMKTFAPEIFNPLKNLQYLELQLFETPHEQEVLPPSKPEVTSCLCKRKTALDWCHERRVNCLVTCCHPQEGQYDTDSNVCLSLLNAFSETETAKSRTDPRRDLLWAVAITVGVIILLFITIIIFALLFLKSKVHSGNENCSVVSNFETFAHHTSAAEDEVNNSDFGNEKEINMHCPQDRHLESEK</sequence>
<dbReference type="Gene3D" id="3.80.10.10">
    <property type="entry name" value="Ribonuclease Inhibitor"/>
    <property type="match status" value="2"/>
</dbReference>
<keyword evidence="3" id="KW-0677">Repeat</keyword>
<protein>
    <recommendedName>
        <fullName evidence="8">LRRNT domain-containing protein</fullName>
    </recommendedName>
</protein>
<feature type="transmembrane region" description="Helical" evidence="4">
    <location>
        <begin position="290"/>
        <end position="316"/>
    </location>
</feature>
<evidence type="ECO:0000256" key="5">
    <source>
        <dbReference type="SAM" id="SignalP"/>
    </source>
</evidence>
<dbReference type="Pfam" id="PF00560">
    <property type="entry name" value="LRR_1"/>
    <property type="match status" value="1"/>
</dbReference>
<keyword evidence="2 5" id="KW-0732">Signal</keyword>
<evidence type="ECO:0000256" key="4">
    <source>
        <dbReference type="SAM" id="Phobius"/>
    </source>
</evidence>
<comment type="caution">
    <text evidence="6">The sequence shown here is derived from an EMBL/GenBank/DDBJ whole genome shotgun (WGS) entry which is preliminary data.</text>
</comment>
<keyword evidence="4" id="KW-1133">Transmembrane helix</keyword>
<feature type="signal peptide" evidence="5">
    <location>
        <begin position="1"/>
        <end position="17"/>
    </location>
</feature>
<organism evidence="6 7">
    <name type="scientific">Coptotermes formosanus</name>
    <name type="common">Formosan subterranean termite</name>
    <dbReference type="NCBI Taxonomy" id="36987"/>
    <lineage>
        <taxon>Eukaryota</taxon>
        <taxon>Metazoa</taxon>
        <taxon>Ecdysozoa</taxon>
        <taxon>Arthropoda</taxon>
        <taxon>Hexapoda</taxon>
        <taxon>Insecta</taxon>
        <taxon>Pterygota</taxon>
        <taxon>Neoptera</taxon>
        <taxon>Polyneoptera</taxon>
        <taxon>Dictyoptera</taxon>
        <taxon>Blattodea</taxon>
        <taxon>Blattoidea</taxon>
        <taxon>Termitoidae</taxon>
        <taxon>Rhinotermitidae</taxon>
        <taxon>Coptotermes</taxon>
    </lineage>
</organism>
<dbReference type="OrthoDB" id="5954366at2759"/>
<dbReference type="InterPro" id="IPR032675">
    <property type="entry name" value="LRR_dom_sf"/>
</dbReference>
<feature type="chain" id="PRO_5027036151" description="LRRNT domain-containing protein" evidence="5">
    <location>
        <begin position="18"/>
        <end position="372"/>
    </location>
</feature>
<dbReference type="InterPro" id="IPR001611">
    <property type="entry name" value="Leu-rich_rpt"/>
</dbReference>
<dbReference type="PANTHER" id="PTHR24373:SF275">
    <property type="entry name" value="TIR DOMAIN-CONTAINING PROTEIN"/>
    <property type="match status" value="1"/>
</dbReference>
<dbReference type="Proteomes" id="UP000502823">
    <property type="component" value="Unassembled WGS sequence"/>
</dbReference>
<keyword evidence="4" id="KW-0472">Membrane</keyword>
<accession>A0A6L2PQV0</accession>
<dbReference type="InterPro" id="IPR050328">
    <property type="entry name" value="Dev_Immune_Receptor"/>
</dbReference>
<name>A0A6L2PQV0_COPFO</name>
<evidence type="ECO:0000256" key="3">
    <source>
        <dbReference type="ARBA" id="ARBA00022737"/>
    </source>
</evidence>
<dbReference type="SMART" id="SM00369">
    <property type="entry name" value="LRR_TYP"/>
    <property type="match status" value="6"/>
</dbReference>
<evidence type="ECO:0000256" key="2">
    <source>
        <dbReference type="ARBA" id="ARBA00022729"/>
    </source>
</evidence>
<dbReference type="PROSITE" id="PS51450">
    <property type="entry name" value="LRR"/>
    <property type="match status" value="1"/>
</dbReference>
<dbReference type="EMBL" id="BLKM01011529">
    <property type="protein sequence ID" value="GFG33552.1"/>
    <property type="molecule type" value="Genomic_DNA"/>
</dbReference>
<reference evidence="7" key="1">
    <citation type="submission" date="2020-01" db="EMBL/GenBank/DDBJ databases">
        <title>Draft genome sequence of the Termite Coptotermes fromosanus.</title>
        <authorList>
            <person name="Itakura S."/>
            <person name="Yosikawa Y."/>
            <person name="Umezawa K."/>
        </authorList>
    </citation>
    <scope>NUCLEOTIDE SEQUENCE [LARGE SCALE GENOMIC DNA]</scope>
</reference>
<dbReference type="InterPro" id="IPR003591">
    <property type="entry name" value="Leu-rich_rpt_typical-subtyp"/>
</dbReference>
<keyword evidence="7" id="KW-1185">Reference proteome</keyword>
<dbReference type="InParanoid" id="A0A6L2PQV0"/>
<evidence type="ECO:0000313" key="6">
    <source>
        <dbReference type="EMBL" id="GFG33552.1"/>
    </source>
</evidence>
<gene>
    <name evidence="6" type="ORF">Cfor_12306</name>
</gene>
<keyword evidence="1" id="KW-0433">Leucine-rich repeat</keyword>
<dbReference type="Pfam" id="PF13855">
    <property type="entry name" value="LRR_8"/>
    <property type="match status" value="1"/>
</dbReference>
<evidence type="ECO:0000313" key="7">
    <source>
        <dbReference type="Proteomes" id="UP000502823"/>
    </source>
</evidence>
<dbReference type="SUPFAM" id="SSF52058">
    <property type="entry name" value="L domain-like"/>
    <property type="match status" value="1"/>
</dbReference>
<dbReference type="AlphaFoldDB" id="A0A6L2PQV0"/>